<dbReference type="InterPro" id="IPR050709">
    <property type="entry name" value="Biotin_Carboxyl_Carrier/Decarb"/>
</dbReference>
<dbReference type="Pfam" id="PF00364">
    <property type="entry name" value="Biotin_lipoyl"/>
    <property type="match status" value="1"/>
</dbReference>
<dbReference type="PANTHER" id="PTHR45266">
    <property type="entry name" value="OXALOACETATE DECARBOXYLASE ALPHA CHAIN"/>
    <property type="match status" value="1"/>
</dbReference>
<reference evidence="4 5" key="1">
    <citation type="submission" date="2021-06" db="EMBL/GenBank/DDBJ databases">
        <authorList>
            <person name="Sun Q."/>
            <person name="Li D."/>
        </authorList>
    </citation>
    <scope>NUCLEOTIDE SEQUENCE [LARGE SCALE GENOMIC DNA]</scope>
    <source>
        <strain evidence="4 5">MSJ-5</strain>
    </source>
</reference>
<keyword evidence="5" id="KW-1185">Reference proteome</keyword>
<name>A0ABS6G4D4_9FIRM</name>
<evidence type="ECO:0000313" key="4">
    <source>
        <dbReference type="EMBL" id="MBU5676275.1"/>
    </source>
</evidence>
<feature type="compositionally biased region" description="Low complexity" evidence="2">
    <location>
        <begin position="43"/>
        <end position="59"/>
    </location>
</feature>
<evidence type="ECO:0000256" key="2">
    <source>
        <dbReference type="SAM" id="MobiDB-lite"/>
    </source>
</evidence>
<sequence>MRKFNITVNGVSYDVEVEEIKDGIASPAPRAAAPVAPVAKPVASKPAPAAKPAPSVAPAGSTTIEAPMPGNIWKIEVKEGQQVKSGDVLLILEAMKMENEIMAPADGVVASIHVAEGAAVNGGDILVSLK</sequence>
<dbReference type="RefSeq" id="WP_216415879.1">
    <property type="nucleotide sequence ID" value="NZ_JAHLQK010000002.1"/>
</dbReference>
<dbReference type="CDD" id="cd06850">
    <property type="entry name" value="biotinyl_domain"/>
    <property type="match status" value="1"/>
</dbReference>
<proteinExistence type="predicted"/>
<dbReference type="PANTHER" id="PTHR45266:SF3">
    <property type="entry name" value="OXALOACETATE DECARBOXYLASE ALPHA CHAIN"/>
    <property type="match status" value="1"/>
</dbReference>
<protein>
    <submittedName>
        <fullName evidence="4">Biotin/lipoyl-binding protein</fullName>
    </submittedName>
</protein>
<dbReference type="EMBL" id="JAHLQK010000002">
    <property type="protein sequence ID" value="MBU5676275.1"/>
    <property type="molecule type" value="Genomic_DNA"/>
</dbReference>
<feature type="region of interest" description="Disordered" evidence="2">
    <location>
        <begin position="43"/>
        <end position="62"/>
    </location>
</feature>
<keyword evidence="1" id="KW-0092">Biotin</keyword>
<organism evidence="4 5">
    <name type="scientific">Alkaliphilus flagellatus</name>
    <dbReference type="NCBI Taxonomy" id="2841507"/>
    <lineage>
        <taxon>Bacteria</taxon>
        <taxon>Bacillati</taxon>
        <taxon>Bacillota</taxon>
        <taxon>Clostridia</taxon>
        <taxon>Peptostreptococcales</taxon>
        <taxon>Natronincolaceae</taxon>
        <taxon>Alkaliphilus</taxon>
    </lineage>
</organism>
<gene>
    <name evidence="4" type="ORF">KQI88_07580</name>
</gene>
<dbReference type="Proteomes" id="UP000779508">
    <property type="component" value="Unassembled WGS sequence"/>
</dbReference>
<dbReference type="InterPro" id="IPR001882">
    <property type="entry name" value="Biotin_BS"/>
</dbReference>
<comment type="caution">
    <text evidence="4">The sequence shown here is derived from an EMBL/GenBank/DDBJ whole genome shotgun (WGS) entry which is preliminary data.</text>
</comment>
<dbReference type="PROSITE" id="PS50968">
    <property type="entry name" value="BIOTINYL_LIPOYL"/>
    <property type="match status" value="1"/>
</dbReference>
<dbReference type="PROSITE" id="PS00188">
    <property type="entry name" value="BIOTIN"/>
    <property type="match status" value="1"/>
</dbReference>
<evidence type="ECO:0000313" key="5">
    <source>
        <dbReference type="Proteomes" id="UP000779508"/>
    </source>
</evidence>
<accession>A0ABS6G4D4</accession>
<dbReference type="InterPro" id="IPR000089">
    <property type="entry name" value="Biotin_lipoyl"/>
</dbReference>
<evidence type="ECO:0000259" key="3">
    <source>
        <dbReference type="PROSITE" id="PS50968"/>
    </source>
</evidence>
<feature type="domain" description="Lipoyl-binding" evidence="3">
    <location>
        <begin position="56"/>
        <end position="130"/>
    </location>
</feature>
<evidence type="ECO:0000256" key="1">
    <source>
        <dbReference type="ARBA" id="ARBA00023267"/>
    </source>
</evidence>